<organism evidence="2 3">
    <name type="scientific">Marasmius crinis-equi</name>
    <dbReference type="NCBI Taxonomy" id="585013"/>
    <lineage>
        <taxon>Eukaryota</taxon>
        <taxon>Fungi</taxon>
        <taxon>Dikarya</taxon>
        <taxon>Basidiomycota</taxon>
        <taxon>Agaricomycotina</taxon>
        <taxon>Agaricomycetes</taxon>
        <taxon>Agaricomycetidae</taxon>
        <taxon>Agaricales</taxon>
        <taxon>Marasmiineae</taxon>
        <taxon>Marasmiaceae</taxon>
        <taxon>Marasmius</taxon>
    </lineage>
</organism>
<dbReference type="EMBL" id="JBAHYK010000026">
    <property type="protein sequence ID" value="KAL0580656.1"/>
    <property type="molecule type" value="Genomic_DNA"/>
</dbReference>
<gene>
    <name evidence="2" type="ORF">V5O48_001386</name>
</gene>
<evidence type="ECO:0000313" key="2">
    <source>
        <dbReference type="EMBL" id="KAL0580656.1"/>
    </source>
</evidence>
<feature type="signal peptide" evidence="1">
    <location>
        <begin position="1"/>
        <end position="20"/>
    </location>
</feature>
<proteinExistence type="predicted"/>
<protein>
    <submittedName>
        <fullName evidence="2">Uncharacterized protein</fullName>
    </submittedName>
</protein>
<evidence type="ECO:0000313" key="3">
    <source>
        <dbReference type="Proteomes" id="UP001465976"/>
    </source>
</evidence>
<accession>A0ABR3FYM7</accession>
<name>A0ABR3FYM7_9AGAR</name>
<evidence type="ECO:0000256" key="1">
    <source>
        <dbReference type="SAM" id="SignalP"/>
    </source>
</evidence>
<keyword evidence="3" id="KW-1185">Reference proteome</keyword>
<sequence length="171" mass="18177">MYFFKAAVLCLLPFLSLTVAAPSKRGPPTSPNSGVIVQPASGAVIAPGQSFDFSYDTKADYGVSSYNFNVYLFTSKPTGFVVDEDYATGHYYGRWALPNYPGNPSPTNLPPAQLTMPDFSKNPGGFGSGAHAENQTVYLTVVEEYATGSGSVGLRLSLAITELIYNGTSAH</sequence>
<reference evidence="2 3" key="1">
    <citation type="submission" date="2024-02" db="EMBL/GenBank/DDBJ databases">
        <title>A draft genome for the cacao thread blight pathogen Marasmius crinis-equi.</title>
        <authorList>
            <person name="Cohen S.P."/>
            <person name="Baruah I.K."/>
            <person name="Amoako-Attah I."/>
            <person name="Bukari Y."/>
            <person name="Meinhardt L.W."/>
            <person name="Bailey B.A."/>
        </authorList>
    </citation>
    <scope>NUCLEOTIDE SEQUENCE [LARGE SCALE GENOMIC DNA]</scope>
    <source>
        <strain evidence="2 3">GH-76</strain>
    </source>
</reference>
<feature type="chain" id="PRO_5046342392" evidence="1">
    <location>
        <begin position="21"/>
        <end position="171"/>
    </location>
</feature>
<comment type="caution">
    <text evidence="2">The sequence shown here is derived from an EMBL/GenBank/DDBJ whole genome shotgun (WGS) entry which is preliminary data.</text>
</comment>
<keyword evidence="1" id="KW-0732">Signal</keyword>
<dbReference type="Proteomes" id="UP001465976">
    <property type="component" value="Unassembled WGS sequence"/>
</dbReference>